<feature type="compositionally biased region" description="Polar residues" evidence="1">
    <location>
        <begin position="10"/>
        <end position="24"/>
    </location>
</feature>
<dbReference type="Proteomes" id="UP000054988">
    <property type="component" value="Unassembled WGS sequence"/>
</dbReference>
<comment type="caution">
    <text evidence="2">The sequence shown here is derived from an EMBL/GenBank/DDBJ whole genome shotgun (WGS) entry which is preliminary data.</text>
</comment>
<protein>
    <submittedName>
        <fullName evidence="2">Uncharacterized protein</fullName>
    </submittedName>
</protein>
<accession>A0A0W0F156</accession>
<evidence type="ECO:0000313" key="2">
    <source>
        <dbReference type="EMBL" id="KTB30064.1"/>
    </source>
</evidence>
<feature type="compositionally biased region" description="Basic residues" evidence="1">
    <location>
        <begin position="37"/>
        <end position="47"/>
    </location>
</feature>
<evidence type="ECO:0000256" key="1">
    <source>
        <dbReference type="SAM" id="MobiDB-lite"/>
    </source>
</evidence>
<organism evidence="2 3">
    <name type="scientific">Moniliophthora roreri</name>
    <name type="common">Frosty pod rot fungus</name>
    <name type="synonym">Monilia roreri</name>
    <dbReference type="NCBI Taxonomy" id="221103"/>
    <lineage>
        <taxon>Eukaryota</taxon>
        <taxon>Fungi</taxon>
        <taxon>Dikarya</taxon>
        <taxon>Basidiomycota</taxon>
        <taxon>Agaricomycotina</taxon>
        <taxon>Agaricomycetes</taxon>
        <taxon>Agaricomycetidae</taxon>
        <taxon>Agaricales</taxon>
        <taxon>Marasmiineae</taxon>
        <taxon>Marasmiaceae</taxon>
        <taxon>Moniliophthora</taxon>
    </lineage>
</organism>
<gene>
    <name evidence="2" type="ORF">WG66_17356</name>
</gene>
<name>A0A0W0F156_MONRR</name>
<feature type="region of interest" description="Disordered" evidence="1">
    <location>
        <begin position="1"/>
        <end position="129"/>
    </location>
</feature>
<reference evidence="2 3" key="1">
    <citation type="submission" date="2015-12" db="EMBL/GenBank/DDBJ databases">
        <title>Draft genome sequence of Moniliophthora roreri, the causal agent of frosty pod rot of cacao.</title>
        <authorList>
            <person name="Aime M.C."/>
            <person name="Diaz-Valderrama J.R."/>
            <person name="Kijpornyongpan T."/>
            <person name="Phillips-Mora W."/>
        </authorList>
    </citation>
    <scope>NUCLEOTIDE SEQUENCE [LARGE SCALE GENOMIC DNA]</scope>
    <source>
        <strain evidence="2 3">MCA 2952</strain>
    </source>
</reference>
<dbReference type="AlphaFoldDB" id="A0A0W0F156"/>
<proteinExistence type="predicted"/>
<feature type="compositionally biased region" description="Basic and acidic residues" evidence="1">
    <location>
        <begin position="74"/>
        <end position="90"/>
    </location>
</feature>
<sequence length="219" mass="24215">MVPPPRLEQTKSPTPDTANNNGSHIESDPADSDFISGRKRRLRKRKGRADASTARESGSTQPQPPYNQPRSSRIRTEKFDNNSQMRRDSNSAKPFVARSRENRDNPSATVPTAEHIRAEQEVDTSSSTSPEVRKEYVTLLGLVVEVEVVSRIGGIPETQACIEAALDLVRGILAHHGVQPTVHLMELLVESKLNLQAGNMERMAASMKDCRSVVESHLI</sequence>
<dbReference type="EMBL" id="LATX01002399">
    <property type="protein sequence ID" value="KTB30064.1"/>
    <property type="molecule type" value="Genomic_DNA"/>
</dbReference>
<evidence type="ECO:0000313" key="3">
    <source>
        <dbReference type="Proteomes" id="UP000054988"/>
    </source>
</evidence>